<gene>
    <name evidence="3" type="ORF">SK128_025251</name>
</gene>
<keyword evidence="2" id="KW-0732">Signal</keyword>
<sequence length="131" mass="14513">MMLDTRSVLAFSVLLLALKVTGREVVRSPLEVLMRDRSSDPNESNVQDSSLSYDPNKLPHLPLGQPDSIEYDIPGAPLDPDDFQPKPELISHDPDPIFSQTDFDPIMLAGLFQGDILLNSEEELAKLTVLV</sequence>
<reference evidence="3 4" key="1">
    <citation type="submission" date="2023-11" db="EMBL/GenBank/DDBJ databases">
        <title>Halocaridina rubra genome assembly.</title>
        <authorList>
            <person name="Smith C."/>
        </authorList>
    </citation>
    <scope>NUCLEOTIDE SEQUENCE [LARGE SCALE GENOMIC DNA]</scope>
    <source>
        <strain evidence="3">EP-1</strain>
        <tissue evidence="3">Whole</tissue>
    </source>
</reference>
<keyword evidence="4" id="KW-1185">Reference proteome</keyword>
<feature type="compositionally biased region" description="Basic and acidic residues" evidence="1">
    <location>
        <begin position="83"/>
        <end position="95"/>
    </location>
</feature>
<organism evidence="3 4">
    <name type="scientific">Halocaridina rubra</name>
    <name type="common">Hawaiian red shrimp</name>
    <dbReference type="NCBI Taxonomy" id="373956"/>
    <lineage>
        <taxon>Eukaryota</taxon>
        <taxon>Metazoa</taxon>
        <taxon>Ecdysozoa</taxon>
        <taxon>Arthropoda</taxon>
        <taxon>Crustacea</taxon>
        <taxon>Multicrustacea</taxon>
        <taxon>Malacostraca</taxon>
        <taxon>Eumalacostraca</taxon>
        <taxon>Eucarida</taxon>
        <taxon>Decapoda</taxon>
        <taxon>Pleocyemata</taxon>
        <taxon>Caridea</taxon>
        <taxon>Atyoidea</taxon>
        <taxon>Atyidae</taxon>
        <taxon>Halocaridina</taxon>
    </lineage>
</organism>
<feature type="compositionally biased region" description="Polar residues" evidence="1">
    <location>
        <begin position="41"/>
        <end position="53"/>
    </location>
</feature>
<evidence type="ECO:0000313" key="4">
    <source>
        <dbReference type="Proteomes" id="UP001381693"/>
    </source>
</evidence>
<dbReference type="Proteomes" id="UP001381693">
    <property type="component" value="Unassembled WGS sequence"/>
</dbReference>
<evidence type="ECO:0000256" key="1">
    <source>
        <dbReference type="SAM" id="MobiDB-lite"/>
    </source>
</evidence>
<accession>A0AAN8WYJ5</accession>
<evidence type="ECO:0000313" key="3">
    <source>
        <dbReference type="EMBL" id="KAK7074685.1"/>
    </source>
</evidence>
<proteinExistence type="predicted"/>
<comment type="caution">
    <text evidence="3">The sequence shown here is derived from an EMBL/GenBank/DDBJ whole genome shotgun (WGS) entry which is preliminary data.</text>
</comment>
<protein>
    <submittedName>
        <fullName evidence="3">Uncharacterized protein</fullName>
    </submittedName>
</protein>
<dbReference type="AlphaFoldDB" id="A0AAN8WYJ5"/>
<name>A0AAN8WYJ5_HALRR</name>
<feature type="signal peptide" evidence="2">
    <location>
        <begin position="1"/>
        <end position="22"/>
    </location>
</feature>
<feature type="region of interest" description="Disordered" evidence="1">
    <location>
        <begin position="34"/>
        <end position="95"/>
    </location>
</feature>
<evidence type="ECO:0000256" key="2">
    <source>
        <dbReference type="SAM" id="SignalP"/>
    </source>
</evidence>
<feature type="chain" id="PRO_5042827535" evidence="2">
    <location>
        <begin position="23"/>
        <end position="131"/>
    </location>
</feature>
<dbReference type="EMBL" id="JAXCGZ010011490">
    <property type="protein sequence ID" value="KAK7074685.1"/>
    <property type="molecule type" value="Genomic_DNA"/>
</dbReference>